<dbReference type="GO" id="GO:0016758">
    <property type="term" value="F:hexosyltransferase activity"/>
    <property type="evidence" value="ECO:0007669"/>
    <property type="project" value="UniProtKB-ARBA"/>
</dbReference>
<dbReference type="InterPro" id="IPR010610">
    <property type="entry name" value="EryCIII-like_C"/>
</dbReference>
<dbReference type="InterPro" id="IPR002213">
    <property type="entry name" value="UDP_glucos_trans"/>
</dbReference>
<evidence type="ECO:0000259" key="7">
    <source>
        <dbReference type="Pfam" id="PF21036"/>
    </source>
</evidence>
<evidence type="ECO:0000256" key="1">
    <source>
        <dbReference type="ARBA" id="ARBA00006962"/>
    </source>
</evidence>
<dbReference type="InterPro" id="IPR050426">
    <property type="entry name" value="Glycosyltransferase_28"/>
</dbReference>
<name>A0A934V6T2_9PSEU</name>
<dbReference type="InterPro" id="IPR030953">
    <property type="entry name" value="Glycosyl_450act"/>
</dbReference>
<proteinExistence type="inferred from homology"/>
<gene>
    <name evidence="8" type="ORF">JHE00_26305</name>
</gene>
<keyword evidence="4" id="KW-0045">Antibiotic biosynthesis</keyword>
<dbReference type="RefSeq" id="WP_200322997.1">
    <property type="nucleotide sequence ID" value="NZ_JAENJH010000008.1"/>
</dbReference>
<dbReference type="Proteomes" id="UP000635245">
    <property type="component" value="Unassembled WGS sequence"/>
</dbReference>
<keyword evidence="2" id="KW-0328">Glycosyltransferase</keyword>
<dbReference type="AlphaFoldDB" id="A0A934V6T2"/>
<sequence>MRVLFTTYPEKAFFQAMAPLAWALRTAGHEVLFASQPELVDDIIDGGLTAVPVGRDHATWRLAESHPEETEAERAGLPSPYDAAFRRPEDLSWAEMTAGYRHHLLLWHKMDNFPMIDDLVALARHWKPDLVIWEPTTYAGAIAAKASGAAHARLLWSIDVFATARQHYLRLRERQPAEARTDPMGEWLRGYADRYGFAYDEDLINGQFTIDLLPESLRLEAPGLRYLPVQYVPYGGKAVVPDWLSHPPRRPRVALTLGITATNRFAGYTVDVQSILDSLSDLDIEVVAAIARQEQDKLARIPDNTRVVSFTPLHALMPTCSAVIHHAGPGTLRTTSRYGVPQLMLPWDFDEPELARGLAAQGAGLVLDPGEASGEAVRAHLLRLLREPEFALAAGRLRDDMLATPSPNELAGELERLCATYRHPSPEPQRTGPGGTP</sequence>
<comment type="similarity">
    <text evidence="1">Belongs to the glycosyltransferase 28 family.</text>
</comment>
<evidence type="ECO:0000313" key="8">
    <source>
        <dbReference type="EMBL" id="MBK1787857.1"/>
    </source>
</evidence>
<dbReference type="GO" id="GO:0017000">
    <property type="term" value="P:antibiotic biosynthetic process"/>
    <property type="evidence" value="ECO:0007669"/>
    <property type="project" value="UniProtKB-KW"/>
</dbReference>
<dbReference type="GO" id="GO:0008194">
    <property type="term" value="F:UDP-glycosyltransferase activity"/>
    <property type="evidence" value="ECO:0007669"/>
    <property type="project" value="InterPro"/>
</dbReference>
<dbReference type="CDD" id="cd03784">
    <property type="entry name" value="GT1_Gtf-like"/>
    <property type="match status" value="1"/>
</dbReference>
<feature type="domain" description="Erythromycin biosynthesis protein CIII-like N-terminal" evidence="7">
    <location>
        <begin position="22"/>
        <end position="258"/>
    </location>
</feature>
<dbReference type="SUPFAM" id="SSF53756">
    <property type="entry name" value="UDP-Glycosyltransferase/glycogen phosphorylase"/>
    <property type="match status" value="1"/>
</dbReference>
<dbReference type="FunFam" id="3.40.50.2000:FF:000072">
    <property type="entry name" value="Glycosyl transferase"/>
    <property type="match status" value="1"/>
</dbReference>
<dbReference type="PANTHER" id="PTHR48050">
    <property type="entry name" value="STEROL 3-BETA-GLUCOSYLTRANSFERASE"/>
    <property type="match status" value="1"/>
</dbReference>
<feature type="domain" description="Erythromycin biosynthesis protein CIII-like C-terminal" evidence="6">
    <location>
        <begin position="274"/>
        <end position="417"/>
    </location>
</feature>
<keyword evidence="9" id="KW-1185">Reference proteome</keyword>
<dbReference type="PANTHER" id="PTHR48050:SF13">
    <property type="entry name" value="STEROL 3-BETA-GLUCOSYLTRANSFERASE UGT80A2"/>
    <property type="match status" value="1"/>
</dbReference>
<evidence type="ECO:0000256" key="5">
    <source>
        <dbReference type="SAM" id="MobiDB-lite"/>
    </source>
</evidence>
<organism evidence="8 9">
    <name type="scientific">Prauserella cavernicola</name>
    <dbReference type="NCBI Taxonomy" id="2800127"/>
    <lineage>
        <taxon>Bacteria</taxon>
        <taxon>Bacillati</taxon>
        <taxon>Actinomycetota</taxon>
        <taxon>Actinomycetes</taxon>
        <taxon>Pseudonocardiales</taxon>
        <taxon>Pseudonocardiaceae</taxon>
        <taxon>Prauserella</taxon>
    </lineage>
</organism>
<dbReference type="InterPro" id="IPR048284">
    <property type="entry name" value="EryCIII-like_N"/>
</dbReference>
<evidence type="ECO:0000256" key="2">
    <source>
        <dbReference type="ARBA" id="ARBA00022676"/>
    </source>
</evidence>
<evidence type="ECO:0000259" key="6">
    <source>
        <dbReference type="Pfam" id="PF06722"/>
    </source>
</evidence>
<evidence type="ECO:0000256" key="3">
    <source>
        <dbReference type="ARBA" id="ARBA00022679"/>
    </source>
</evidence>
<dbReference type="EMBL" id="JAENJH010000008">
    <property type="protein sequence ID" value="MBK1787857.1"/>
    <property type="molecule type" value="Genomic_DNA"/>
</dbReference>
<keyword evidence="3" id="KW-0808">Transferase</keyword>
<accession>A0A934V6T2</accession>
<dbReference type="Gene3D" id="3.40.50.2000">
    <property type="entry name" value="Glycogen Phosphorylase B"/>
    <property type="match status" value="2"/>
</dbReference>
<protein>
    <submittedName>
        <fullName evidence="8">Activator-dependent family glycosyltransferase</fullName>
    </submittedName>
</protein>
<reference evidence="8" key="1">
    <citation type="submission" date="2020-12" db="EMBL/GenBank/DDBJ databases">
        <title>Prauserella sp. ASG 168, a novel actinomycete isolated from cave rock.</title>
        <authorList>
            <person name="Suriyachadkun C."/>
        </authorList>
    </citation>
    <scope>NUCLEOTIDE SEQUENCE</scope>
    <source>
        <strain evidence="8">ASG 168</strain>
    </source>
</reference>
<feature type="region of interest" description="Disordered" evidence="5">
    <location>
        <begin position="418"/>
        <end position="437"/>
    </location>
</feature>
<dbReference type="NCBIfam" id="TIGR04516">
    <property type="entry name" value="glycosyl_450act"/>
    <property type="match status" value="1"/>
</dbReference>
<comment type="caution">
    <text evidence="8">The sequence shown here is derived from an EMBL/GenBank/DDBJ whole genome shotgun (WGS) entry which is preliminary data.</text>
</comment>
<dbReference type="Pfam" id="PF06722">
    <property type="entry name" value="EryCIII-like_C"/>
    <property type="match status" value="1"/>
</dbReference>
<dbReference type="Pfam" id="PF21036">
    <property type="entry name" value="EryCIII-like_N"/>
    <property type="match status" value="1"/>
</dbReference>
<evidence type="ECO:0000256" key="4">
    <source>
        <dbReference type="ARBA" id="ARBA00023194"/>
    </source>
</evidence>
<evidence type="ECO:0000313" key="9">
    <source>
        <dbReference type="Proteomes" id="UP000635245"/>
    </source>
</evidence>